<comment type="caution">
    <text evidence="3">The sequence shown here is derived from an EMBL/GenBank/DDBJ whole genome shotgun (WGS) entry which is preliminary data.</text>
</comment>
<evidence type="ECO:0000259" key="2">
    <source>
        <dbReference type="Pfam" id="PF00892"/>
    </source>
</evidence>
<feature type="domain" description="EamA" evidence="2">
    <location>
        <begin position="6"/>
        <end position="135"/>
    </location>
</feature>
<dbReference type="Pfam" id="PF00892">
    <property type="entry name" value="EamA"/>
    <property type="match status" value="2"/>
</dbReference>
<organism evidence="3 4">
    <name type="scientific">Mesorhizobium hawassense</name>
    <dbReference type="NCBI Taxonomy" id="1209954"/>
    <lineage>
        <taxon>Bacteria</taxon>
        <taxon>Pseudomonadati</taxon>
        <taxon>Pseudomonadota</taxon>
        <taxon>Alphaproteobacteria</taxon>
        <taxon>Hyphomicrobiales</taxon>
        <taxon>Phyllobacteriaceae</taxon>
        <taxon>Mesorhizobium</taxon>
    </lineage>
</organism>
<feature type="transmembrane region" description="Helical" evidence="1">
    <location>
        <begin position="241"/>
        <end position="263"/>
    </location>
</feature>
<sequence>MPAPEAFAVTAACCSALSSMFLSELKGRVPLLQLARWQMLATFVMTGSVSLAIGGWHTIGPREFWLLAGSSFAGISIASTTYFATIYSVGPRITALLFSLTSPFALALGYLVLGETISHWQALGVAMVLAGIMLAIGMPRRFLKRGDLAPAMPVVTPSTVPVSTAPGPPLTGRLGPGILLGVTTAFGQAIGTLLARPAMAAGVEPFSAMALRSGLAVILFIALTATPFGRGKREAVQVGTVGLAVLSAFVGTSLGMSCLMAALRTGNVGIISTLSSMTPVIILPMVWLRSGQRPTTAAWAGALLAIAGTALISLGRV</sequence>
<feature type="transmembrane region" description="Helical" evidence="1">
    <location>
        <begin position="295"/>
        <end position="314"/>
    </location>
</feature>
<dbReference type="InterPro" id="IPR000620">
    <property type="entry name" value="EamA_dom"/>
</dbReference>
<dbReference type="SUPFAM" id="SSF103481">
    <property type="entry name" value="Multidrug resistance efflux transporter EmrE"/>
    <property type="match status" value="2"/>
</dbReference>
<feature type="domain" description="EamA" evidence="2">
    <location>
        <begin position="176"/>
        <end position="313"/>
    </location>
</feature>
<evidence type="ECO:0000256" key="1">
    <source>
        <dbReference type="SAM" id="Phobius"/>
    </source>
</evidence>
<keyword evidence="1" id="KW-1133">Transmembrane helix</keyword>
<evidence type="ECO:0000313" key="4">
    <source>
        <dbReference type="Proteomes" id="UP000251558"/>
    </source>
</evidence>
<dbReference type="OrthoDB" id="7841315at2"/>
<dbReference type="RefSeq" id="WP_112100499.1">
    <property type="nucleotide sequence ID" value="NZ_QMBP01000016.1"/>
</dbReference>
<gene>
    <name evidence="3" type="ORF">DPM33_27315</name>
</gene>
<feature type="transmembrane region" description="Helical" evidence="1">
    <location>
        <begin position="119"/>
        <end position="138"/>
    </location>
</feature>
<dbReference type="InterPro" id="IPR037185">
    <property type="entry name" value="EmrE-like"/>
</dbReference>
<dbReference type="Proteomes" id="UP000251558">
    <property type="component" value="Unassembled WGS sequence"/>
</dbReference>
<keyword evidence="4" id="KW-1185">Reference proteome</keyword>
<feature type="transmembrane region" description="Helical" evidence="1">
    <location>
        <begin position="210"/>
        <end position="229"/>
    </location>
</feature>
<reference evidence="3 4" key="1">
    <citation type="submission" date="2018-07" db="EMBL/GenBank/DDBJ databases">
        <title>Diversity of Mesorhizobium strains in Brazil.</title>
        <authorList>
            <person name="Helene L.C.F."/>
            <person name="Dall'Agnol R."/>
            <person name="Delamuta J.R.M."/>
            <person name="Hungria M."/>
        </authorList>
    </citation>
    <scope>NUCLEOTIDE SEQUENCE [LARGE SCALE GENOMIC DNA]</scope>
    <source>
        <strain evidence="3 4">AC99b</strain>
    </source>
</reference>
<dbReference type="GO" id="GO:0016020">
    <property type="term" value="C:membrane"/>
    <property type="evidence" value="ECO:0007669"/>
    <property type="project" value="InterPro"/>
</dbReference>
<dbReference type="AlphaFoldDB" id="A0A330HQU8"/>
<dbReference type="EMBL" id="QMBP01000016">
    <property type="protein sequence ID" value="RAZ87047.1"/>
    <property type="molecule type" value="Genomic_DNA"/>
</dbReference>
<keyword evidence="1" id="KW-0812">Transmembrane</keyword>
<feature type="transmembrane region" description="Helical" evidence="1">
    <location>
        <begin position="269"/>
        <end position="288"/>
    </location>
</feature>
<keyword evidence="1" id="KW-0472">Membrane</keyword>
<feature type="transmembrane region" description="Helical" evidence="1">
    <location>
        <begin position="93"/>
        <end position="113"/>
    </location>
</feature>
<evidence type="ECO:0000313" key="3">
    <source>
        <dbReference type="EMBL" id="RAZ87047.1"/>
    </source>
</evidence>
<feature type="transmembrane region" description="Helical" evidence="1">
    <location>
        <begin position="37"/>
        <end position="59"/>
    </location>
</feature>
<proteinExistence type="predicted"/>
<protein>
    <recommendedName>
        <fullName evidence="2">EamA domain-containing protein</fullName>
    </recommendedName>
</protein>
<feature type="transmembrane region" description="Helical" evidence="1">
    <location>
        <begin position="65"/>
        <end position="86"/>
    </location>
</feature>
<accession>A0A330HQU8</accession>
<dbReference type="PANTHER" id="PTHR22911">
    <property type="entry name" value="ACYL-MALONYL CONDENSING ENZYME-RELATED"/>
    <property type="match status" value="1"/>
</dbReference>
<feature type="transmembrane region" description="Helical" evidence="1">
    <location>
        <begin position="178"/>
        <end position="198"/>
    </location>
</feature>
<name>A0A330HQU8_9HYPH</name>
<dbReference type="PANTHER" id="PTHR22911:SF137">
    <property type="entry name" value="SOLUTE CARRIER FAMILY 35 MEMBER G2-RELATED"/>
    <property type="match status" value="1"/>
</dbReference>